<dbReference type="RefSeq" id="WP_007899041.1">
    <property type="nucleotide sequence ID" value="NZ_JH379411.1"/>
</dbReference>
<comment type="caution">
    <text evidence="2">The sequence shown here is derived from an EMBL/GenBank/DDBJ whole genome shotgun (WGS) entry which is preliminary data.</text>
</comment>
<dbReference type="InterPro" id="IPR013087">
    <property type="entry name" value="Znf_C2H2_type"/>
</dbReference>
<dbReference type="GO" id="GO:0005694">
    <property type="term" value="C:chromosome"/>
    <property type="evidence" value="ECO:0007669"/>
    <property type="project" value="InterPro"/>
</dbReference>
<dbReference type="HOGENOM" id="CLU_504180_0_0_10"/>
<dbReference type="Proteomes" id="UP000004407">
    <property type="component" value="Unassembled WGS sequence"/>
</dbReference>
<organism evidence="2 3">
    <name type="scientific">Leyella stercorea DSM 18206</name>
    <dbReference type="NCBI Taxonomy" id="1002367"/>
    <lineage>
        <taxon>Bacteria</taxon>
        <taxon>Pseudomonadati</taxon>
        <taxon>Bacteroidota</taxon>
        <taxon>Bacteroidia</taxon>
        <taxon>Bacteroidales</taxon>
        <taxon>Prevotellaceae</taxon>
        <taxon>Leyella</taxon>
    </lineage>
</organism>
<dbReference type="InterPro" id="IPR013498">
    <property type="entry name" value="Topo_IA_Znf"/>
</dbReference>
<feature type="domain" description="C2H2-type" evidence="1">
    <location>
        <begin position="56"/>
        <end position="78"/>
    </location>
</feature>
<dbReference type="eggNOG" id="COG4469">
    <property type="taxonomic scope" value="Bacteria"/>
</dbReference>
<protein>
    <submittedName>
        <fullName evidence="2">Topoisomerase DNA-binding C4 zinc finger domain protein</fullName>
    </submittedName>
</protein>
<dbReference type="PROSITE" id="PS00028">
    <property type="entry name" value="ZINC_FINGER_C2H2_1"/>
    <property type="match status" value="1"/>
</dbReference>
<evidence type="ECO:0000313" key="3">
    <source>
        <dbReference type="Proteomes" id="UP000004407"/>
    </source>
</evidence>
<keyword evidence="2" id="KW-0238">DNA-binding</keyword>
<gene>
    <name evidence="2" type="ORF">HMPREF0673_01216</name>
</gene>
<dbReference type="Pfam" id="PF01396">
    <property type="entry name" value="Zn_ribbon_Top1"/>
    <property type="match status" value="1"/>
</dbReference>
<dbReference type="GO" id="GO:0003677">
    <property type="term" value="F:DNA binding"/>
    <property type="evidence" value="ECO:0007669"/>
    <property type="project" value="UniProtKB-KW"/>
</dbReference>
<dbReference type="SUPFAM" id="SSF57783">
    <property type="entry name" value="Zinc beta-ribbon"/>
    <property type="match status" value="1"/>
</dbReference>
<dbReference type="GO" id="GO:0006265">
    <property type="term" value="P:DNA topological change"/>
    <property type="evidence" value="ECO:0007669"/>
    <property type="project" value="InterPro"/>
</dbReference>
<proteinExistence type="predicted"/>
<keyword evidence="2" id="KW-0413">Isomerase</keyword>
<evidence type="ECO:0000259" key="1">
    <source>
        <dbReference type="PROSITE" id="PS00028"/>
    </source>
</evidence>
<dbReference type="Gene3D" id="3.30.65.10">
    <property type="entry name" value="Bacterial Topoisomerase I, domain 1"/>
    <property type="match status" value="1"/>
</dbReference>
<sequence>MNSATSLNTNESNAKGKTYSPEHTLYHYAAIDYVNGELCSIEDITTEFRKLHKFYCLSCGEEMVANLKDDCHRRHFKHKNKTECSNETYLHNLAKKKIARHFLESEHFYVSYNLIESCPKHPNCKYSSYYSCVRSERKRQVDLKQYYQYCEIEKQVKDSNGNIYVADICLISNRPKVPPMLIEIFVSHACSEEKKNSGLWIMEVPITSEDDIEKFCKTDSYDEENGPAFELFNISKEKKAELVNDQVLRYIHFPNKNSEIKRISCKETNVIQSQESDIELNILKDCYDCYPEDYNELIKAVDFLLYDKKNTQNEVTNCEDCVHYNPYMGPQEADNHRCDLDFLRRRPEGACTDFHRKVGENHSLISSKIKLEYIKGSKPKVYLLAIIGPQKFYNTQLIEEVCSKRLSELSNRNLALGAQKIGALDFVASVLNYADYNNIPFNIFNVDWNTKGKSAGYQSNDEVVACADELIVFNDSNDKLTQDIIQKAKSKNIPIKIVDLAQLAHDMNICPKCGSTLVKRVGRYGEFWGCSNYPECKYIG</sequence>
<accession>G6AX66</accession>
<evidence type="ECO:0000313" key="2">
    <source>
        <dbReference type="EMBL" id="EHJ40748.1"/>
    </source>
</evidence>
<dbReference type="AlphaFoldDB" id="G6AX66"/>
<dbReference type="GO" id="GO:0003916">
    <property type="term" value="F:DNA topoisomerase activity"/>
    <property type="evidence" value="ECO:0007669"/>
    <property type="project" value="InterPro"/>
</dbReference>
<dbReference type="PATRIC" id="fig|1002367.3.peg.970"/>
<name>G6AX66_9BACT</name>
<dbReference type="EMBL" id="AFZZ01000107">
    <property type="protein sequence ID" value="EHJ40748.1"/>
    <property type="molecule type" value="Genomic_DNA"/>
</dbReference>
<dbReference type="GeneID" id="78338600"/>
<reference evidence="2 3" key="1">
    <citation type="submission" date="2011-08" db="EMBL/GenBank/DDBJ databases">
        <authorList>
            <person name="Weinstock G."/>
            <person name="Sodergren E."/>
            <person name="Clifton S."/>
            <person name="Fulton L."/>
            <person name="Fulton B."/>
            <person name="Courtney L."/>
            <person name="Fronick C."/>
            <person name="Harrison M."/>
            <person name="Strong C."/>
            <person name="Farmer C."/>
            <person name="Delahaunty K."/>
            <person name="Markovic C."/>
            <person name="Hall O."/>
            <person name="Minx P."/>
            <person name="Tomlinson C."/>
            <person name="Mitreva M."/>
            <person name="Hou S."/>
            <person name="Chen J."/>
            <person name="Wollam A."/>
            <person name="Pepin K.H."/>
            <person name="Johnson M."/>
            <person name="Bhonagiri V."/>
            <person name="Zhang X."/>
            <person name="Suruliraj S."/>
            <person name="Warren W."/>
            <person name="Chinwalla A."/>
            <person name="Mardis E.R."/>
            <person name="Wilson R.K."/>
        </authorList>
    </citation>
    <scope>NUCLEOTIDE SEQUENCE [LARGE SCALE GENOMIC DNA]</scope>
    <source>
        <strain evidence="2 3">DSM 18206</strain>
    </source>
</reference>